<dbReference type="Proteomes" id="UP000271603">
    <property type="component" value="Chromosome"/>
</dbReference>
<feature type="region of interest" description="Disordered" evidence="1">
    <location>
        <begin position="177"/>
        <end position="199"/>
    </location>
</feature>
<dbReference type="AlphaFoldDB" id="A0A447QHY8"/>
<accession>A0A447QHY8</accession>
<evidence type="ECO:0000256" key="1">
    <source>
        <dbReference type="SAM" id="MobiDB-lite"/>
    </source>
</evidence>
<reference evidence="2 3" key="1">
    <citation type="submission" date="2018-12" db="EMBL/GenBank/DDBJ databases">
        <authorList>
            <consortium name="Pathogen Informatics"/>
        </authorList>
    </citation>
    <scope>NUCLEOTIDE SEQUENCE [LARGE SCALE GENOMIC DNA]</scope>
    <source>
        <strain evidence="2 3">NCTC9419</strain>
    </source>
</reference>
<gene>
    <name evidence="2" type="ORF">NCTC9419_01125</name>
</gene>
<name>A0A447QHY8_SERRU</name>
<evidence type="ECO:0000313" key="3">
    <source>
        <dbReference type="Proteomes" id="UP000271603"/>
    </source>
</evidence>
<dbReference type="EMBL" id="LR134155">
    <property type="protein sequence ID" value="VEA69650.1"/>
    <property type="molecule type" value="Genomic_DNA"/>
</dbReference>
<evidence type="ECO:0000313" key="2">
    <source>
        <dbReference type="EMBL" id="VEA69650.1"/>
    </source>
</evidence>
<protein>
    <submittedName>
        <fullName evidence="2">Uncharacterized protein</fullName>
    </submittedName>
</protein>
<sequence>MRSGLATGIVPVSTALRLSVWWRCRLRMARGGRCTAPGSSRCPGRRNAFYSLAAWGRRRRRSGLPSGEGRREGLLLRGGLFGGFHPAVKGRLVRLDPAVNVIFDIGFRRLAFVHTQVLGVDIAIGSSWWRTAWRPPVLLCPLLVGGNAHGIDREAVVGAVRQFGVDVLLFAGREENGTCSQTTSRPGTSTSLTQYGVQV</sequence>
<organism evidence="2 3">
    <name type="scientific">Serratia rubidaea</name>
    <name type="common">Serratia marinorubra</name>
    <dbReference type="NCBI Taxonomy" id="61652"/>
    <lineage>
        <taxon>Bacteria</taxon>
        <taxon>Pseudomonadati</taxon>
        <taxon>Pseudomonadota</taxon>
        <taxon>Gammaproteobacteria</taxon>
        <taxon>Enterobacterales</taxon>
        <taxon>Yersiniaceae</taxon>
        <taxon>Serratia</taxon>
    </lineage>
</organism>
<proteinExistence type="predicted"/>